<reference evidence="1 2" key="1">
    <citation type="submission" date="2021-01" db="EMBL/GenBank/DDBJ databases">
        <title>Whole genome shotgun sequence of Plantactinospora endophytica NBRC 110450.</title>
        <authorList>
            <person name="Komaki H."/>
            <person name="Tamura T."/>
        </authorList>
    </citation>
    <scope>NUCLEOTIDE SEQUENCE [LARGE SCALE GENOMIC DNA]</scope>
    <source>
        <strain evidence="1 2">NBRC 110450</strain>
    </source>
</reference>
<evidence type="ECO:0000313" key="1">
    <source>
        <dbReference type="EMBL" id="GIG93229.1"/>
    </source>
</evidence>
<accession>A0ABQ4EEZ7</accession>
<name>A0ABQ4EEZ7_9ACTN</name>
<dbReference type="Proteomes" id="UP000646749">
    <property type="component" value="Unassembled WGS sequence"/>
</dbReference>
<keyword evidence="2" id="KW-1185">Reference proteome</keyword>
<gene>
    <name evidence="1" type="ORF">Pen02_81650</name>
</gene>
<dbReference type="EMBL" id="BONW01000054">
    <property type="protein sequence ID" value="GIG93229.1"/>
    <property type="molecule type" value="Genomic_DNA"/>
</dbReference>
<comment type="caution">
    <text evidence="1">The sequence shown here is derived from an EMBL/GenBank/DDBJ whole genome shotgun (WGS) entry which is preliminary data.</text>
</comment>
<evidence type="ECO:0000313" key="2">
    <source>
        <dbReference type="Proteomes" id="UP000646749"/>
    </source>
</evidence>
<proteinExistence type="predicted"/>
<protein>
    <submittedName>
        <fullName evidence="1">Uncharacterized protein</fullName>
    </submittedName>
</protein>
<sequence length="191" mass="21027">MRIHRPHRLAPLFRRYYLTEDLPEPMEGTVLVLGMNGVFDLADIERRGVRARADAPADAYLVSTVNHTVHCTVELNSAEPHQTFTVAARFACFVNDAVVLLQNGCAHAADQLTSYLYGLVNLRAELAKHRVTDLKSVHAVLISKAQAEVELRPPSIRGMTVQRPYLSFVPRGAPDLVTKSVGPRSSEGTDG</sequence>
<organism evidence="1 2">
    <name type="scientific">Plantactinospora endophytica</name>
    <dbReference type="NCBI Taxonomy" id="673535"/>
    <lineage>
        <taxon>Bacteria</taxon>
        <taxon>Bacillati</taxon>
        <taxon>Actinomycetota</taxon>
        <taxon>Actinomycetes</taxon>
        <taxon>Micromonosporales</taxon>
        <taxon>Micromonosporaceae</taxon>
        <taxon>Plantactinospora</taxon>
    </lineage>
</organism>